<reference evidence="7 8" key="1">
    <citation type="submission" date="2019-01" db="EMBL/GenBank/DDBJ databases">
        <authorList>
            <person name="Ruckert C."/>
            <person name="Busche T."/>
            <person name="Kalinowski J."/>
        </authorList>
    </citation>
    <scope>NUCLEOTIDE SEQUENCE [LARGE SCALE GENOMIC DNA]</scope>
    <source>
        <strain evidence="7 8">136/3</strain>
    </source>
</reference>
<evidence type="ECO:0000256" key="2">
    <source>
        <dbReference type="ARBA" id="ARBA00022475"/>
    </source>
</evidence>
<dbReference type="Pfam" id="PF00482">
    <property type="entry name" value="T2SSF"/>
    <property type="match status" value="1"/>
</dbReference>
<gene>
    <name evidence="7" type="ORF">CPELA_10195</name>
</gene>
<keyword evidence="3" id="KW-0812">Transmembrane</keyword>
<organism evidence="7 8">
    <name type="scientific">Corynebacterium pelargi</name>
    <dbReference type="NCBI Taxonomy" id="1471400"/>
    <lineage>
        <taxon>Bacteria</taxon>
        <taxon>Bacillati</taxon>
        <taxon>Actinomycetota</taxon>
        <taxon>Actinomycetes</taxon>
        <taxon>Mycobacteriales</taxon>
        <taxon>Corynebacteriaceae</taxon>
        <taxon>Corynebacterium</taxon>
    </lineage>
</organism>
<dbReference type="KEGG" id="cpeg:CPELA_10195"/>
<evidence type="ECO:0000313" key="8">
    <source>
        <dbReference type="Proteomes" id="UP000288929"/>
    </source>
</evidence>
<dbReference type="PANTHER" id="PTHR35007:SF3">
    <property type="entry name" value="POSSIBLE CONSERVED ALANINE RICH MEMBRANE PROTEIN"/>
    <property type="match status" value="1"/>
</dbReference>
<evidence type="ECO:0000313" key="7">
    <source>
        <dbReference type="EMBL" id="QAU53289.1"/>
    </source>
</evidence>
<keyword evidence="4" id="KW-1133">Transmembrane helix</keyword>
<keyword evidence="8" id="KW-1185">Reference proteome</keyword>
<dbReference type="AlphaFoldDB" id="A0A410WBG5"/>
<keyword evidence="2" id="KW-1003">Cell membrane</keyword>
<evidence type="ECO:0000259" key="6">
    <source>
        <dbReference type="Pfam" id="PF00482"/>
    </source>
</evidence>
<dbReference type="Proteomes" id="UP000288929">
    <property type="component" value="Chromosome"/>
</dbReference>
<feature type="domain" description="Type II secretion system protein GspF" evidence="6">
    <location>
        <begin position="64"/>
        <end position="182"/>
    </location>
</feature>
<dbReference type="RefSeq" id="WP_164931198.1">
    <property type="nucleotide sequence ID" value="NZ_BMCX01000002.1"/>
</dbReference>
<evidence type="ECO:0000256" key="5">
    <source>
        <dbReference type="ARBA" id="ARBA00023136"/>
    </source>
</evidence>
<accession>A0A410WBG5</accession>
<protein>
    <submittedName>
        <fullName evidence="7">Bacterial type II secretion system protein F domain protein</fullName>
    </submittedName>
</protein>
<evidence type="ECO:0000256" key="4">
    <source>
        <dbReference type="ARBA" id="ARBA00022989"/>
    </source>
</evidence>
<name>A0A410WBG5_9CORY</name>
<keyword evidence="5" id="KW-0472">Membrane</keyword>
<dbReference type="GO" id="GO:0005886">
    <property type="term" value="C:plasma membrane"/>
    <property type="evidence" value="ECO:0007669"/>
    <property type="project" value="UniProtKB-SubCell"/>
</dbReference>
<comment type="subcellular location">
    <subcellularLocation>
        <location evidence="1">Cell membrane</location>
        <topology evidence="1">Multi-pass membrane protein</topology>
    </subcellularLocation>
</comment>
<proteinExistence type="predicted"/>
<evidence type="ECO:0000256" key="1">
    <source>
        <dbReference type="ARBA" id="ARBA00004651"/>
    </source>
</evidence>
<dbReference type="EMBL" id="CP035299">
    <property type="protein sequence ID" value="QAU53289.1"/>
    <property type="molecule type" value="Genomic_DNA"/>
</dbReference>
<dbReference type="PANTHER" id="PTHR35007">
    <property type="entry name" value="INTEGRAL MEMBRANE PROTEIN-RELATED"/>
    <property type="match status" value="1"/>
</dbReference>
<dbReference type="InterPro" id="IPR018076">
    <property type="entry name" value="T2SS_GspF_dom"/>
</dbReference>
<evidence type="ECO:0000256" key="3">
    <source>
        <dbReference type="ARBA" id="ARBA00022692"/>
    </source>
</evidence>
<sequence length="197" mass="20594">MIVLAACLSAAALWISGSHSAPRIESWQQRRPREPPAWWGRISNALRRSDIAPDVLAAELELYLACVRAGLVPQQAVATVAGCASSGSKQAWTRTATMLDLGIAAQQAWAPLASLQGLEEVTTVAHASARTGASMEPGLSSIAQQLRAGAKAHATATAERAGVLIALPLTLCFLPAFFTLGLAPVLLALASEILNNH</sequence>